<sequence>MDAFVWSSFALDPRDPAHAHLRAADHDRAVTCSLLDEAYAEGRLDTVERAERVEVAQTARTLGDLASLLLDLVPDARAVPVPTLAPGTRSEIQAEAERAWRRQRSSALVGVLAPSLITWAIWGAVYLASDGHASFPWPLIVMAATLANLLRVLLTRDEIVASEREKLERRRAKELARSRTRAPSGEETLRAARDAAKRKAGEAARALEADVLRRVNERLDGRRQQGRGPDGRR</sequence>
<dbReference type="Pfam" id="PF08044">
    <property type="entry name" value="DUF1707"/>
    <property type="match status" value="1"/>
</dbReference>
<dbReference type="AlphaFoldDB" id="A0A9X2IE09"/>
<evidence type="ECO:0000313" key="5">
    <source>
        <dbReference type="Proteomes" id="UP001139485"/>
    </source>
</evidence>
<organism evidence="4 5">
    <name type="scientific">Nocardioides bruguierae</name>
    <dbReference type="NCBI Taxonomy" id="2945102"/>
    <lineage>
        <taxon>Bacteria</taxon>
        <taxon>Bacillati</taxon>
        <taxon>Actinomycetota</taxon>
        <taxon>Actinomycetes</taxon>
        <taxon>Propionibacteriales</taxon>
        <taxon>Nocardioidaceae</taxon>
        <taxon>Nocardioides</taxon>
    </lineage>
</organism>
<name>A0A9X2IE09_9ACTN</name>
<dbReference type="RefSeq" id="WP_250051960.1">
    <property type="nucleotide sequence ID" value="NZ_JAMJPH010000003.1"/>
</dbReference>
<proteinExistence type="predicted"/>
<reference evidence="4" key="1">
    <citation type="submission" date="2022-05" db="EMBL/GenBank/DDBJ databases">
        <authorList>
            <person name="Tuo L."/>
        </authorList>
    </citation>
    <scope>NUCLEOTIDE SEQUENCE</scope>
    <source>
        <strain evidence="4">BSK12Z-4</strain>
    </source>
</reference>
<evidence type="ECO:0000259" key="3">
    <source>
        <dbReference type="Pfam" id="PF08044"/>
    </source>
</evidence>
<dbReference type="PANTHER" id="PTHR40763:SF4">
    <property type="entry name" value="DUF1707 DOMAIN-CONTAINING PROTEIN"/>
    <property type="match status" value="1"/>
</dbReference>
<feature type="region of interest" description="Disordered" evidence="1">
    <location>
        <begin position="174"/>
        <end position="197"/>
    </location>
</feature>
<dbReference type="InterPro" id="IPR012551">
    <property type="entry name" value="DUF1707_SHOCT-like"/>
</dbReference>
<accession>A0A9X2IE09</accession>
<evidence type="ECO:0000256" key="2">
    <source>
        <dbReference type="SAM" id="Phobius"/>
    </source>
</evidence>
<dbReference type="PANTHER" id="PTHR40763">
    <property type="entry name" value="MEMBRANE PROTEIN-RELATED"/>
    <property type="match status" value="1"/>
</dbReference>
<keyword evidence="2" id="KW-0472">Membrane</keyword>
<dbReference type="Proteomes" id="UP001139485">
    <property type="component" value="Unassembled WGS sequence"/>
</dbReference>
<keyword evidence="5" id="KW-1185">Reference proteome</keyword>
<feature type="transmembrane region" description="Helical" evidence="2">
    <location>
        <begin position="135"/>
        <end position="154"/>
    </location>
</feature>
<evidence type="ECO:0000313" key="4">
    <source>
        <dbReference type="EMBL" id="MCM0618864.1"/>
    </source>
</evidence>
<comment type="caution">
    <text evidence="4">The sequence shown here is derived from an EMBL/GenBank/DDBJ whole genome shotgun (WGS) entry which is preliminary data.</text>
</comment>
<feature type="transmembrane region" description="Helical" evidence="2">
    <location>
        <begin position="107"/>
        <end position="129"/>
    </location>
</feature>
<keyword evidence="2" id="KW-0812">Transmembrane</keyword>
<gene>
    <name evidence="4" type="ORF">M8330_00980</name>
</gene>
<dbReference type="EMBL" id="JAMOIL010000001">
    <property type="protein sequence ID" value="MCM0618864.1"/>
    <property type="molecule type" value="Genomic_DNA"/>
</dbReference>
<keyword evidence="2" id="KW-1133">Transmembrane helix</keyword>
<feature type="domain" description="DUF1707" evidence="3">
    <location>
        <begin position="21"/>
        <end position="72"/>
    </location>
</feature>
<evidence type="ECO:0000256" key="1">
    <source>
        <dbReference type="SAM" id="MobiDB-lite"/>
    </source>
</evidence>
<protein>
    <submittedName>
        <fullName evidence="4">DUF1707 domain-containing protein</fullName>
    </submittedName>
</protein>
<feature type="compositionally biased region" description="Basic and acidic residues" evidence="1">
    <location>
        <begin position="187"/>
        <end position="197"/>
    </location>
</feature>